<dbReference type="GO" id="GO:0016020">
    <property type="term" value="C:membrane"/>
    <property type="evidence" value="ECO:0007669"/>
    <property type="project" value="UniProtKB-SubCell"/>
</dbReference>
<dbReference type="EMBL" id="QKXQ01000060">
    <property type="protein sequence ID" value="REI00272.1"/>
    <property type="molecule type" value="Genomic_DNA"/>
</dbReference>
<protein>
    <submittedName>
        <fullName evidence="5">DoxX family protein</fullName>
    </submittedName>
</protein>
<dbReference type="RefSeq" id="WP_115870861.1">
    <property type="nucleotide sequence ID" value="NZ_JBBEFH010000008.1"/>
</dbReference>
<dbReference type="AlphaFoldDB" id="A0A3E0ISG5"/>
<evidence type="ECO:0000256" key="1">
    <source>
        <dbReference type="ARBA" id="ARBA00004141"/>
    </source>
</evidence>
<reference evidence="5 6" key="1">
    <citation type="journal article" date="2018" name="Vet. Microbiol.">
        <title>Characterisation of Staphylococcus felis isolated from cats using whole genome sequencing.</title>
        <authorList>
            <person name="Worthing K."/>
            <person name="Pang S."/>
            <person name="Trott D.J."/>
            <person name="Abraham S."/>
            <person name="Coombs G.W."/>
            <person name="Jordan D."/>
            <person name="McIntyre L."/>
            <person name="Davies M.R."/>
            <person name="Norris J."/>
        </authorList>
    </citation>
    <scope>NUCLEOTIDE SEQUENCE [LARGE SCALE GENOMIC DNA]</scope>
    <source>
        <strain evidence="5 6">F9</strain>
    </source>
</reference>
<gene>
    <name evidence="5" type="ORF">DOS83_01490</name>
</gene>
<evidence type="ECO:0000256" key="4">
    <source>
        <dbReference type="ARBA" id="ARBA00023136"/>
    </source>
</evidence>
<evidence type="ECO:0000256" key="3">
    <source>
        <dbReference type="ARBA" id="ARBA00022989"/>
    </source>
</evidence>
<comment type="caution">
    <text evidence="5">The sequence shown here is derived from an EMBL/GenBank/DDBJ whole genome shotgun (WGS) entry which is preliminary data.</text>
</comment>
<accession>A0A3E0ISG5</accession>
<organism evidence="5 6">
    <name type="scientific">Staphylococcus felis</name>
    <dbReference type="NCBI Taxonomy" id="46127"/>
    <lineage>
        <taxon>Bacteria</taxon>
        <taxon>Bacillati</taxon>
        <taxon>Bacillota</taxon>
        <taxon>Bacilli</taxon>
        <taxon>Bacillales</taxon>
        <taxon>Staphylococcaceae</taxon>
        <taxon>Staphylococcus</taxon>
    </lineage>
</organism>
<dbReference type="InterPro" id="IPR032808">
    <property type="entry name" value="DoxX"/>
</dbReference>
<keyword evidence="3" id="KW-1133">Transmembrane helix</keyword>
<dbReference type="PANTHER" id="PTHR39157">
    <property type="entry name" value="INTEGRAL MEMBRANE PROTEIN-RELATED"/>
    <property type="match status" value="1"/>
</dbReference>
<dbReference type="OrthoDB" id="26941at2"/>
<name>A0A3E0ISG5_9STAP</name>
<sequence length="153" mass="17526">MIMVYKVLILLLRLGSGLYILRQGFEKLTGGFAIDGLVSVIRDNQDSPEWYKTFFEVVVAQHLELFKWAVQIGEIAIGLGLILGVMSYTASFFGVFIMVNYILADMIFTYPLQLVCFVILLMNRHTLELLSLNHFIKRKNIRNDEYGTRTHSG</sequence>
<keyword evidence="2" id="KW-0812">Transmembrane</keyword>
<evidence type="ECO:0000313" key="6">
    <source>
        <dbReference type="Proteomes" id="UP000256562"/>
    </source>
</evidence>
<evidence type="ECO:0000256" key="2">
    <source>
        <dbReference type="ARBA" id="ARBA00022692"/>
    </source>
</evidence>
<dbReference type="Pfam" id="PF07681">
    <property type="entry name" value="DoxX"/>
    <property type="match status" value="1"/>
</dbReference>
<dbReference type="Proteomes" id="UP000256562">
    <property type="component" value="Unassembled WGS sequence"/>
</dbReference>
<dbReference type="PANTHER" id="PTHR39157:SF1">
    <property type="entry name" value="DOXX FAMILY PROTEIN"/>
    <property type="match status" value="1"/>
</dbReference>
<evidence type="ECO:0000313" key="5">
    <source>
        <dbReference type="EMBL" id="REI00272.1"/>
    </source>
</evidence>
<keyword evidence="4" id="KW-0472">Membrane</keyword>
<comment type="subcellular location">
    <subcellularLocation>
        <location evidence="1">Membrane</location>
        <topology evidence="1">Multi-pass membrane protein</topology>
    </subcellularLocation>
</comment>
<proteinExistence type="predicted"/>